<dbReference type="EMBL" id="GEDG01025162">
    <property type="protein sequence ID" value="JAP15441.1"/>
    <property type="molecule type" value="Transcribed_RNA"/>
</dbReference>
<organism evidence="1">
    <name type="scientific">Solanum chacoense</name>
    <name type="common">Chaco potato</name>
    <dbReference type="NCBI Taxonomy" id="4108"/>
    <lineage>
        <taxon>Eukaryota</taxon>
        <taxon>Viridiplantae</taxon>
        <taxon>Streptophyta</taxon>
        <taxon>Embryophyta</taxon>
        <taxon>Tracheophyta</taxon>
        <taxon>Spermatophyta</taxon>
        <taxon>Magnoliopsida</taxon>
        <taxon>eudicotyledons</taxon>
        <taxon>Gunneridae</taxon>
        <taxon>Pentapetalae</taxon>
        <taxon>asterids</taxon>
        <taxon>lamiids</taxon>
        <taxon>Solanales</taxon>
        <taxon>Solanaceae</taxon>
        <taxon>Solanoideae</taxon>
        <taxon>Solaneae</taxon>
        <taxon>Solanum</taxon>
    </lineage>
</organism>
<dbReference type="AlphaFoldDB" id="A0A0V0H4V6"/>
<protein>
    <submittedName>
        <fullName evidence="1">Putative ovule protein</fullName>
    </submittedName>
</protein>
<proteinExistence type="predicted"/>
<reference evidence="1" key="1">
    <citation type="submission" date="2015-12" db="EMBL/GenBank/DDBJ databases">
        <title>Gene expression during late stages of embryo sac development: a critical building block for successful pollen-pistil interactions.</title>
        <authorList>
            <person name="Liu Y."/>
            <person name="Joly V."/>
            <person name="Sabar M."/>
            <person name="Matton D.P."/>
        </authorList>
    </citation>
    <scope>NUCLEOTIDE SEQUENCE</scope>
</reference>
<name>A0A0V0H4V6_SOLCH</name>
<evidence type="ECO:0000313" key="1">
    <source>
        <dbReference type="EMBL" id="JAP15441.1"/>
    </source>
</evidence>
<sequence length="101" mass="11697">MLMTQLLLRVTRSSLTKLEMRREVVAIRTLHQRVTLHISMEQLLESLNQKNGSAVYSLLLQNRDLSLLLPAALESVIRNIMSQMFLKFIVVLEFVLLCCRI</sequence>
<accession>A0A0V0H4V6</accession>